<evidence type="ECO:0000256" key="4">
    <source>
        <dbReference type="ARBA" id="ARBA00023159"/>
    </source>
</evidence>
<evidence type="ECO:0000259" key="6">
    <source>
        <dbReference type="PROSITE" id="PS50931"/>
    </source>
</evidence>
<keyword evidence="4" id="KW-0010">Activator</keyword>
<dbReference type="Gene3D" id="3.40.190.290">
    <property type="match status" value="1"/>
</dbReference>
<dbReference type="FunFam" id="1.10.10.10:FF:000001">
    <property type="entry name" value="LysR family transcriptional regulator"/>
    <property type="match status" value="1"/>
</dbReference>
<gene>
    <name evidence="7" type="ORF">MPL1032_30326</name>
</gene>
<dbReference type="PRINTS" id="PR00039">
    <property type="entry name" value="HTHLYSR"/>
</dbReference>
<evidence type="ECO:0000313" key="8">
    <source>
        <dbReference type="Proteomes" id="UP000182888"/>
    </source>
</evidence>
<dbReference type="AlphaFoldDB" id="A0A0K2W3E0"/>
<dbReference type="EMBL" id="CCND01000023">
    <property type="protein sequence ID" value="CDX60551.1"/>
    <property type="molecule type" value="Genomic_DNA"/>
</dbReference>
<dbReference type="PROSITE" id="PS50931">
    <property type="entry name" value="HTH_LYSR"/>
    <property type="match status" value="1"/>
</dbReference>
<dbReference type="Proteomes" id="UP000182888">
    <property type="component" value="Unassembled WGS sequence"/>
</dbReference>
<dbReference type="InterPro" id="IPR005119">
    <property type="entry name" value="LysR_subst-bd"/>
</dbReference>
<dbReference type="SUPFAM" id="SSF46785">
    <property type="entry name" value="Winged helix' DNA-binding domain"/>
    <property type="match status" value="1"/>
</dbReference>
<comment type="similarity">
    <text evidence="1">Belongs to the LysR transcriptional regulatory family.</text>
</comment>
<dbReference type="GO" id="GO:0003677">
    <property type="term" value="F:DNA binding"/>
    <property type="evidence" value="ECO:0007669"/>
    <property type="project" value="UniProtKB-KW"/>
</dbReference>
<dbReference type="Pfam" id="PF03466">
    <property type="entry name" value="LysR_substrate"/>
    <property type="match status" value="1"/>
</dbReference>
<proteinExistence type="inferred from homology"/>
<dbReference type="InterPro" id="IPR000847">
    <property type="entry name" value="LysR_HTH_N"/>
</dbReference>
<protein>
    <submittedName>
        <fullName evidence="7">Putative Transcriptional regulator, LysR family</fullName>
    </submittedName>
</protein>
<organism evidence="7 8">
    <name type="scientific">Mesorhizobium plurifarium</name>
    <dbReference type="NCBI Taxonomy" id="69974"/>
    <lineage>
        <taxon>Bacteria</taxon>
        <taxon>Pseudomonadati</taxon>
        <taxon>Pseudomonadota</taxon>
        <taxon>Alphaproteobacteria</taxon>
        <taxon>Hyphomicrobiales</taxon>
        <taxon>Phyllobacteriaceae</taxon>
        <taxon>Mesorhizobium</taxon>
    </lineage>
</organism>
<keyword evidence="3" id="KW-0238">DNA-binding</keyword>
<dbReference type="Gene3D" id="1.10.10.10">
    <property type="entry name" value="Winged helix-like DNA-binding domain superfamily/Winged helix DNA-binding domain"/>
    <property type="match status" value="1"/>
</dbReference>
<dbReference type="GO" id="GO:2000142">
    <property type="term" value="P:regulation of DNA-templated transcription initiation"/>
    <property type="evidence" value="ECO:0007669"/>
    <property type="project" value="TreeGrafter"/>
</dbReference>
<dbReference type="GO" id="GO:0003700">
    <property type="term" value="F:DNA-binding transcription factor activity"/>
    <property type="evidence" value="ECO:0007669"/>
    <property type="project" value="InterPro"/>
</dbReference>
<reference evidence="8" key="1">
    <citation type="submission" date="2014-08" db="EMBL/GenBank/DDBJ databases">
        <authorList>
            <person name="Edwards T."/>
        </authorList>
    </citation>
    <scope>NUCLEOTIDE SEQUENCE [LARGE SCALE GENOMIC DNA]</scope>
</reference>
<keyword evidence="5" id="KW-0804">Transcription</keyword>
<dbReference type="InterPro" id="IPR036388">
    <property type="entry name" value="WH-like_DNA-bd_sf"/>
</dbReference>
<evidence type="ECO:0000256" key="2">
    <source>
        <dbReference type="ARBA" id="ARBA00023015"/>
    </source>
</evidence>
<name>A0A0K2W3E0_MESPL</name>
<evidence type="ECO:0000256" key="3">
    <source>
        <dbReference type="ARBA" id="ARBA00023125"/>
    </source>
</evidence>
<evidence type="ECO:0000256" key="1">
    <source>
        <dbReference type="ARBA" id="ARBA00009437"/>
    </source>
</evidence>
<dbReference type="SUPFAM" id="SSF53850">
    <property type="entry name" value="Periplasmic binding protein-like II"/>
    <property type="match status" value="1"/>
</dbReference>
<dbReference type="Pfam" id="PF00126">
    <property type="entry name" value="HTH_1"/>
    <property type="match status" value="1"/>
</dbReference>
<dbReference type="PANTHER" id="PTHR30293:SF0">
    <property type="entry name" value="NITROGEN ASSIMILATION REGULATORY PROTEIN NAC"/>
    <property type="match status" value="1"/>
</dbReference>
<keyword evidence="2" id="KW-0805">Transcription regulation</keyword>
<evidence type="ECO:0000256" key="5">
    <source>
        <dbReference type="ARBA" id="ARBA00023163"/>
    </source>
</evidence>
<evidence type="ECO:0000313" key="7">
    <source>
        <dbReference type="EMBL" id="CDX60551.1"/>
    </source>
</evidence>
<sequence length="316" mass="34732">MEGIDLRRLRYFIAVCEHGGFSRASQSIGVAQPSLTRQIKLLEKEVGIALIKRSGRGAEPTTEGRFLLGQSRLHIEGLDDAVRTVRQRSDKLKGEISLGICPTIAPLFLEDIRNFVGAQYRGVTLNVVEAYSGDLASLMRGGRLDAALTYRPSSPDRFDVVDLFAERLVLVMSYAGGPDDAPRRLEDIGRLRLILPSEIHELRRIIDRVYRHRGIALKPELELDSLSAVKAVIADKGTQYATILPHSSVTRELEEHALSAYAIGDNDMVRTIAIVRPRDGAPQHAVLAALIDEIRRLAGRVRKSKGSADAVLSGQG</sequence>
<feature type="domain" description="HTH lysR-type" evidence="6">
    <location>
        <begin position="4"/>
        <end position="61"/>
    </location>
</feature>
<accession>A0A0K2W3E0</accession>
<dbReference type="PANTHER" id="PTHR30293">
    <property type="entry name" value="TRANSCRIPTIONAL REGULATORY PROTEIN NAC-RELATED"/>
    <property type="match status" value="1"/>
</dbReference>
<dbReference type="InterPro" id="IPR036390">
    <property type="entry name" value="WH_DNA-bd_sf"/>
</dbReference>